<dbReference type="EMBL" id="RKLU01000004">
    <property type="protein sequence ID" value="TQQ79810.1"/>
    <property type="molecule type" value="Genomic_DNA"/>
</dbReference>
<feature type="transmembrane region" description="Helical" evidence="1">
    <location>
        <begin position="440"/>
        <end position="458"/>
    </location>
</feature>
<dbReference type="Proteomes" id="UP000705823">
    <property type="component" value="Unassembled WGS sequence"/>
</dbReference>
<gene>
    <name evidence="2" type="ORF">EGH24_09965</name>
</gene>
<proteinExistence type="predicted"/>
<feature type="transmembrane region" description="Helical" evidence="1">
    <location>
        <begin position="314"/>
        <end position="334"/>
    </location>
</feature>
<keyword evidence="3" id="KW-1185">Reference proteome</keyword>
<keyword evidence="1" id="KW-0812">Transmembrane</keyword>
<sequence>MDRRPAVSRWPLGLRALLVGLAAVPVLLALSETALAHAAALRGSTTTVDVPTWLFLATGGGAVGASFLLASFVTDRTFIRAIHEWGRTLPAPGHLLTLGVRLLGVGLLAGTVAVGYLGPPTGFRNFAVLLVWVVWWGGYVASTYLIGNMWPTLNPFRTLAGLVPSVERPYPDRLGTWPSVVGLLGLIWLEVISPLADDPRLLASTLVGYTLVTVAGSVVYGTETWFSRVDPIARAFALFGRFAPFERTTEGIELRLPGTALSEAGVADGRDEVAFVVGLLYVTTFDGFVATGLWSDVATAVVGVGVPPLATYLLAYLGGFALFLGAFWWSMGIARQYGKTYITRTALAERFAPSLVAIAAGYHVAHNLGFLLGLLPSVTAVGAAPLSPPQQPPVVAALPGWVSGIELTLVLVGHFVAVWVAHAAAYELLPGRLEAIKSQYGITLVMVAYTMISLWIVTTPTVAPPFLGGGGV</sequence>
<organism evidence="2 3">
    <name type="scientific">Halonotius terrestris</name>
    <dbReference type="NCBI Taxonomy" id="2487750"/>
    <lineage>
        <taxon>Archaea</taxon>
        <taxon>Methanobacteriati</taxon>
        <taxon>Methanobacteriota</taxon>
        <taxon>Stenosarchaea group</taxon>
        <taxon>Halobacteria</taxon>
        <taxon>Halobacteriales</taxon>
        <taxon>Haloferacaceae</taxon>
        <taxon>Halonotius</taxon>
    </lineage>
</organism>
<dbReference type="AlphaFoldDB" id="A0A8J8PAT2"/>
<evidence type="ECO:0000313" key="3">
    <source>
        <dbReference type="Proteomes" id="UP000705823"/>
    </source>
</evidence>
<feature type="transmembrane region" description="Helical" evidence="1">
    <location>
        <begin position="355"/>
        <end position="378"/>
    </location>
</feature>
<comment type="caution">
    <text evidence="2">The sequence shown here is derived from an EMBL/GenBank/DDBJ whole genome shotgun (WGS) entry which is preliminary data.</text>
</comment>
<feature type="transmembrane region" description="Helical" evidence="1">
    <location>
        <begin position="95"/>
        <end position="117"/>
    </location>
</feature>
<feature type="transmembrane region" description="Helical" evidence="1">
    <location>
        <begin position="54"/>
        <end position="74"/>
    </location>
</feature>
<evidence type="ECO:0000313" key="2">
    <source>
        <dbReference type="EMBL" id="TQQ79810.1"/>
    </source>
</evidence>
<feature type="transmembrane region" description="Helical" evidence="1">
    <location>
        <begin position="129"/>
        <end position="153"/>
    </location>
</feature>
<keyword evidence="1" id="KW-1133">Transmembrane helix</keyword>
<feature type="transmembrane region" description="Helical" evidence="1">
    <location>
        <begin position="398"/>
        <end position="420"/>
    </location>
</feature>
<keyword evidence="1" id="KW-0472">Membrane</keyword>
<feature type="transmembrane region" description="Helical" evidence="1">
    <location>
        <begin position="273"/>
        <end position="294"/>
    </location>
</feature>
<protein>
    <submittedName>
        <fullName evidence="2">Uncharacterized protein</fullName>
    </submittedName>
</protein>
<reference evidence="2" key="1">
    <citation type="submission" date="2019-02" db="EMBL/GenBank/DDBJ databases">
        <title>Halonotius sp. a new haloarchaeum isolated from saline soil.</title>
        <authorList>
            <person name="Duran-Viseras A."/>
            <person name="Sanchez-Porro C."/>
            <person name="Ventosa A."/>
        </authorList>
    </citation>
    <scope>NUCLEOTIDE SEQUENCE</scope>
    <source>
        <strain evidence="2">F15B</strain>
    </source>
</reference>
<evidence type="ECO:0000256" key="1">
    <source>
        <dbReference type="SAM" id="Phobius"/>
    </source>
</evidence>
<accession>A0A8J8PAT2</accession>
<feature type="transmembrane region" description="Helical" evidence="1">
    <location>
        <begin position="174"/>
        <end position="195"/>
    </location>
</feature>
<dbReference type="RefSeq" id="WP_142980002.1">
    <property type="nucleotide sequence ID" value="NZ_RKLU01000004.1"/>
</dbReference>
<feature type="transmembrane region" description="Helical" evidence="1">
    <location>
        <begin position="201"/>
        <end position="220"/>
    </location>
</feature>
<name>A0A8J8PAT2_9EURY</name>